<dbReference type="SUPFAM" id="SSF90002">
    <property type="entry name" value="Hypothetical protein YjiA, C-terminal domain"/>
    <property type="match status" value="1"/>
</dbReference>
<dbReference type="RefSeq" id="WP_406793061.1">
    <property type="nucleotide sequence ID" value="NZ_JBJHZX010000023.1"/>
</dbReference>
<evidence type="ECO:0000313" key="7">
    <source>
        <dbReference type="EMBL" id="MFL0196946.1"/>
    </source>
</evidence>
<comment type="catalytic activity">
    <reaction evidence="5">
        <text>GTP + H2O = GDP + phosphate + H(+)</text>
        <dbReference type="Rhea" id="RHEA:19669"/>
        <dbReference type="ChEBI" id="CHEBI:15377"/>
        <dbReference type="ChEBI" id="CHEBI:15378"/>
        <dbReference type="ChEBI" id="CHEBI:37565"/>
        <dbReference type="ChEBI" id="CHEBI:43474"/>
        <dbReference type="ChEBI" id="CHEBI:58189"/>
    </reaction>
    <physiologicalReaction direction="left-to-right" evidence="5">
        <dbReference type="Rhea" id="RHEA:19670"/>
    </physiologicalReaction>
</comment>
<dbReference type="InterPro" id="IPR036627">
    <property type="entry name" value="CobW-likC_sf"/>
</dbReference>
<keyword evidence="1" id="KW-0547">Nucleotide-binding</keyword>
<dbReference type="InterPro" id="IPR011629">
    <property type="entry name" value="CobW-like_C"/>
</dbReference>
<evidence type="ECO:0000256" key="4">
    <source>
        <dbReference type="ARBA" id="ARBA00034320"/>
    </source>
</evidence>
<keyword evidence="2" id="KW-0378">Hydrolase</keyword>
<feature type="domain" description="CobW C-terminal" evidence="6">
    <location>
        <begin position="229"/>
        <end position="314"/>
    </location>
</feature>
<sequence>MIDIFSGFLGAGKTMLIKKLINEKLHSDNIVIIENEFGEVGIDGSILKRTNIEVKEINAGCICCSISGDFKKAIKEVIEKYRPERIIIEPSGVGKLSEILNSINSEDMRSSVKLNMIITLVDVLKYEMYITNFGEFYRNQIINAKTIILSRTQKIAMDRLEKITAAIRNLNQNANIITTPWDRLNANTIVEVAENDAKFDINEKVNLLKKPARNLNFRIAKNHHADQIFNTWGVETPKIFSEVILKNIFSRLEDSEQYGTVLRAKGIVQVSDNKWVQFDYVPEEFQVKDTSPDYTGRICVIGSDLKKDELMSLFSI</sequence>
<comment type="caution">
    <text evidence="7">The sequence shown here is derived from an EMBL/GenBank/DDBJ whole genome shotgun (WGS) entry which is preliminary data.</text>
</comment>
<keyword evidence="3" id="KW-0143">Chaperone</keyword>
<evidence type="ECO:0000256" key="1">
    <source>
        <dbReference type="ARBA" id="ARBA00022741"/>
    </source>
</evidence>
<dbReference type="Gene3D" id="3.40.50.300">
    <property type="entry name" value="P-loop containing nucleotide triphosphate hydrolases"/>
    <property type="match status" value="1"/>
</dbReference>
<dbReference type="EMBL" id="JBJHZX010000023">
    <property type="protein sequence ID" value="MFL0196946.1"/>
    <property type="molecule type" value="Genomic_DNA"/>
</dbReference>
<evidence type="ECO:0000256" key="5">
    <source>
        <dbReference type="ARBA" id="ARBA00049117"/>
    </source>
</evidence>
<accession>A0ABW8SMC0</accession>
<dbReference type="Pfam" id="PF02492">
    <property type="entry name" value="cobW"/>
    <property type="match status" value="1"/>
</dbReference>
<dbReference type="Proteomes" id="UP001623660">
    <property type="component" value="Unassembled WGS sequence"/>
</dbReference>
<reference evidence="7 8" key="1">
    <citation type="submission" date="2024-11" db="EMBL/GenBank/DDBJ databases">
        <authorList>
            <person name="Heng Y.C."/>
            <person name="Lim A.C.H."/>
            <person name="Lee J.K.Y."/>
            <person name="Kittelmann S."/>
        </authorList>
    </citation>
    <scope>NUCLEOTIDE SEQUENCE [LARGE SCALE GENOMIC DNA]</scope>
    <source>
        <strain evidence="7 8">WILCCON 0269</strain>
    </source>
</reference>
<dbReference type="Pfam" id="PF07683">
    <property type="entry name" value="CobW_C"/>
    <property type="match status" value="1"/>
</dbReference>
<protein>
    <submittedName>
        <fullName evidence="7">CobW family GTP-binding protein</fullName>
    </submittedName>
</protein>
<organism evidence="7 8">
    <name type="scientific">Candidatus Clostridium eludens</name>
    <dbReference type="NCBI Taxonomy" id="3381663"/>
    <lineage>
        <taxon>Bacteria</taxon>
        <taxon>Bacillati</taxon>
        <taxon>Bacillota</taxon>
        <taxon>Clostridia</taxon>
        <taxon>Eubacteriales</taxon>
        <taxon>Clostridiaceae</taxon>
        <taxon>Clostridium</taxon>
    </lineage>
</organism>
<dbReference type="InterPro" id="IPR027417">
    <property type="entry name" value="P-loop_NTPase"/>
</dbReference>
<dbReference type="CDD" id="cd03112">
    <property type="entry name" value="CobW-like"/>
    <property type="match status" value="1"/>
</dbReference>
<comment type="similarity">
    <text evidence="4">Belongs to the SIMIBI class G3E GTPase family. ZNG1 subfamily.</text>
</comment>
<gene>
    <name evidence="7" type="ORF">ACJDU8_15460</name>
</gene>
<evidence type="ECO:0000313" key="8">
    <source>
        <dbReference type="Proteomes" id="UP001623660"/>
    </source>
</evidence>
<dbReference type="PANTHER" id="PTHR13748:SF62">
    <property type="entry name" value="COBW DOMAIN-CONTAINING PROTEIN"/>
    <property type="match status" value="1"/>
</dbReference>
<evidence type="ECO:0000259" key="6">
    <source>
        <dbReference type="SMART" id="SM00833"/>
    </source>
</evidence>
<dbReference type="Gene3D" id="3.30.1220.10">
    <property type="entry name" value="CobW-like, C-terminal domain"/>
    <property type="match status" value="1"/>
</dbReference>
<keyword evidence="8" id="KW-1185">Reference proteome</keyword>
<name>A0ABW8SMC0_9CLOT</name>
<dbReference type="PANTHER" id="PTHR13748">
    <property type="entry name" value="COBW-RELATED"/>
    <property type="match status" value="1"/>
</dbReference>
<dbReference type="SMART" id="SM00833">
    <property type="entry name" value="CobW_C"/>
    <property type="match status" value="1"/>
</dbReference>
<evidence type="ECO:0000256" key="2">
    <source>
        <dbReference type="ARBA" id="ARBA00022801"/>
    </source>
</evidence>
<evidence type="ECO:0000256" key="3">
    <source>
        <dbReference type="ARBA" id="ARBA00023186"/>
    </source>
</evidence>
<dbReference type="InterPro" id="IPR051316">
    <property type="entry name" value="Zinc-reg_GTPase_activator"/>
</dbReference>
<proteinExistence type="inferred from homology"/>
<dbReference type="SUPFAM" id="SSF52540">
    <property type="entry name" value="P-loop containing nucleoside triphosphate hydrolases"/>
    <property type="match status" value="1"/>
</dbReference>
<dbReference type="InterPro" id="IPR003495">
    <property type="entry name" value="CobW/HypB/UreG_nucleotide-bd"/>
</dbReference>